<dbReference type="EMBL" id="LAZL01000022">
    <property type="protein sequence ID" value="KMT64635.1"/>
    <property type="molecule type" value="Genomic_DNA"/>
</dbReference>
<feature type="transmembrane region" description="Helical" evidence="7">
    <location>
        <begin position="81"/>
        <end position="99"/>
    </location>
</feature>
<keyword evidence="9" id="KW-1185">Reference proteome</keyword>
<dbReference type="PATRIC" id="fig|1513271.3.peg.2753"/>
<dbReference type="GO" id="GO:0005886">
    <property type="term" value="C:plasma membrane"/>
    <property type="evidence" value="ECO:0007669"/>
    <property type="project" value="UniProtKB-SubCell"/>
</dbReference>
<dbReference type="InterPro" id="IPR050833">
    <property type="entry name" value="Poly_Biosynth_Transport"/>
</dbReference>
<dbReference type="Pfam" id="PF13440">
    <property type="entry name" value="Polysacc_synt_3"/>
    <property type="match status" value="1"/>
</dbReference>
<dbReference type="RefSeq" id="WP_048693458.1">
    <property type="nucleotide sequence ID" value="NZ_KQ130495.1"/>
</dbReference>
<evidence type="ECO:0008006" key="10">
    <source>
        <dbReference type="Google" id="ProtNLM"/>
    </source>
</evidence>
<evidence type="ECO:0000256" key="6">
    <source>
        <dbReference type="ARBA" id="ARBA00023136"/>
    </source>
</evidence>
<dbReference type="PANTHER" id="PTHR30250">
    <property type="entry name" value="PST FAMILY PREDICTED COLANIC ACID TRANSPORTER"/>
    <property type="match status" value="1"/>
</dbReference>
<feature type="transmembrane region" description="Helical" evidence="7">
    <location>
        <begin position="445"/>
        <end position="470"/>
    </location>
</feature>
<name>A0A0J8GPA7_9ALTE</name>
<feature type="transmembrane region" description="Helical" evidence="7">
    <location>
        <begin position="384"/>
        <end position="407"/>
    </location>
</feature>
<feature type="transmembrane region" description="Helical" evidence="7">
    <location>
        <begin position="146"/>
        <end position="168"/>
    </location>
</feature>
<feature type="transmembrane region" description="Helical" evidence="7">
    <location>
        <begin position="43"/>
        <end position="60"/>
    </location>
</feature>
<evidence type="ECO:0000256" key="3">
    <source>
        <dbReference type="ARBA" id="ARBA00022475"/>
    </source>
</evidence>
<sequence>MTSDLKSKVVKGAFWLTLSTWIVSSLGIVSTLILARILLPEDFGLIATATIVTGFFDLFAKLGTMQYIVNKQDLVKEDINTAWTIQLVSQILIASLVYLSSDYAALYFNDARLEFVLKALALIPLCIGLKNVGLVLLQKKLEFKRIVFIQSGAKFLSFLALVITAYLYQSYWAFVIGMLVQHFCISIFSYVISNHRPRLCLAKCQEQFSFSSWVLLKGFVNYAGNKADAFLISKYLSIDNVGYFNLGTRIATIPNDYLLKPLDNVIYSGLAESLSEKELFFERCQKTLLFIFFLTIPICCLPLLSSTEIVTLFLGDAVKWSTVVDLLPFLSFLILLLPVWSRLYDFITLIGEVKRVFFLDCVYATLSISALVAAIYYGAGLLEIIWISLAVRFIFILYLMFVCHTLVNLNITRIVIFVAPLVFSAIGSAWLVFYSHSFIEFDWDFIQLIANSGVFVICYALLTALVTLILKNSNPDYLVLSDTVTALLRKAKLKSALY</sequence>
<gene>
    <name evidence="8" type="ORF">XM47_13415</name>
</gene>
<feature type="transmembrane region" description="Helical" evidence="7">
    <location>
        <begin position="356"/>
        <end position="378"/>
    </location>
</feature>
<proteinExistence type="inferred from homology"/>
<reference evidence="8 9" key="1">
    <citation type="submission" date="2015-04" db="EMBL/GenBank/DDBJ databases">
        <title>Draft Genome Sequence of the Novel Agar-Digesting Marine Bacterium Q1.</title>
        <authorList>
            <person name="Li Y."/>
            <person name="Li D."/>
            <person name="Chen G."/>
            <person name="Du Z."/>
        </authorList>
    </citation>
    <scope>NUCLEOTIDE SEQUENCE [LARGE SCALE GENOMIC DNA]</scope>
    <source>
        <strain evidence="8 9">Q1</strain>
    </source>
</reference>
<evidence type="ECO:0000256" key="5">
    <source>
        <dbReference type="ARBA" id="ARBA00022989"/>
    </source>
</evidence>
<evidence type="ECO:0000313" key="8">
    <source>
        <dbReference type="EMBL" id="KMT64635.1"/>
    </source>
</evidence>
<feature type="transmembrane region" description="Helical" evidence="7">
    <location>
        <begin position="326"/>
        <end position="344"/>
    </location>
</feature>
<keyword evidence="6 7" id="KW-0472">Membrane</keyword>
<feature type="transmembrane region" description="Helical" evidence="7">
    <location>
        <begin position="12"/>
        <end position="37"/>
    </location>
</feature>
<comment type="caution">
    <text evidence="8">The sequence shown here is derived from an EMBL/GenBank/DDBJ whole genome shotgun (WGS) entry which is preliminary data.</text>
</comment>
<evidence type="ECO:0000256" key="2">
    <source>
        <dbReference type="ARBA" id="ARBA00007430"/>
    </source>
</evidence>
<dbReference type="PANTHER" id="PTHR30250:SF10">
    <property type="entry name" value="LIPOPOLYSACCHARIDE BIOSYNTHESIS PROTEIN WZXC"/>
    <property type="match status" value="1"/>
</dbReference>
<organism evidence="8 9">
    <name type="scientific">Catenovulum maritimum</name>
    <dbReference type="NCBI Taxonomy" id="1513271"/>
    <lineage>
        <taxon>Bacteria</taxon>
        <taxon>Pseudomonadati</taxon>
        <taxon>Pseudomonadota</taxon>
        <taxon>Gammaproteobacteria</taxon>
        <taxon>Alteromonadales</taxon>
        <taxon>Alteromonadaceae</taxon>
        <taxon>Catenovulum</taxon>
    </lineage>
</organism>
<evidence type="ECO:0000256" key="4">
    <source>
        <dbReference type="ARBA" id="ARBA00022692"/>
    </source>
</evidence>
<comment type="subcellular location">
    <subcellularLocation>
        <location evidence="1">Cell membrane</location>
        <topology evidence="1">Multi-pass membrane protein</topology>
    </subcellularLocation>
</comment>
<keyword evidence="5 7" id="KW-1133">Transmembrane helix</keyword>
<dbReference type="AlphaFoldDB" id="A0A0J8GPA7"/>
<dbReference type="OrthoDB" id="8538786at2"/>
<evidence type="ECO:0000256" key="1">
    <source>
        <dbReference type="ARBA" id="ARBA00004651"/>
    </source>
</evidence>
<evidence type="ECO:0000256" key="7">
    <source>
        <dbReference type="SAM" id="Phobius"/>
    </source>
</evidence>
<comment type="similarity">
    <text evidence="2">Belongs to the polysaccharide synthase family.</text>
</comment>
<dbReference type="Proteomes" id="UP000037600">
    <property type="component" value="Unassembled WGS sequence"/>
</dbReference>
<evidence type="ECO:0000313" key="9">
    <source>
        <dbReference type="Proteomes" id="UP000037600"/>
    </source>
</evidence>
<accession>A0A0J8GPA7</accession>
<dbReference type="STRING" id="1513271.XM47_13415"/>
<keyword evidence="3" id="KW-1003">Cell membrane</keyword>
<keyword evidence="4 7" id="KW-0812">Transmembrane</keyword>
<protein>
    <recommendedName>
        <fullName evidence="10">Polysaccharide biosynthesis protein C-terminal domain-containing protein</fullName>
    </recommendedName>
</protein>
<feature type="transmembrane region" description="Helical" evidence="7">
    <location>
        <begin position="414"/>
        <end position="433"/>
    </location>
</feature>
<feature type="transmembrane region" description="Helical" evidence="7">
    <location>
        <begin position="287"/>
        <end position="314"/>
    </location>
</feature>
<feature type="transmembrane region" description="Helical" evidence="7">
    <location>
        <begin position="174"/>
        <end position="193"/>
    </location>
</feature>
<dbReference type="CDD" id="cd13127">
    <property type="entry name" value="MATE_tuaB_like"/>
    <property type="match status" value="1"/>
</dbReference>
<feature type="transmembrane region" description="Helical" evidence="7">
    <location>
        <begin position="119"/>
        <end position="137"/>
    </location>
</feature>